<organism evidence="9 10">
    <name type="scientific">Limnobacter litoralis</name>
    <dbReference type="NCBI Taxonomy" id="481366"/>
    <lineage>
        <taxon>Bacteria</taxon>
        <taxon>Pseudomonadati</taxon>
        <taxon>Pseudomonadota</taxon>
        <taxon>Betaproteobacteria</taxon>
        <taxon>Burkholderiales</taxon>
        <taxon>Burkholderiaceae</taxon>
        <taxon>Limnobacter</taxon>
    </lineage>
</organism>
<comment type="function">
    <text evidence="8">Reversible hydration of carbon dioxide.</text>
</comment>
<keyword evidence="6 8" id="KW-0456">Lyase</keyword>
<comment type="catalytic activity">
    <reaction evidence="7 8">
        <text>hydrogencarbonate + H(+) = CO2 + H2O</text>
        <dbReference type="Rhea" id="RHEA:10748"/>
        <dbReference type="ChEBI" id="CHEBI:15377"/>
        <dbReference type="ChEBI" id="CHEBI:15378"/>
        <dbReference type="ChEBI" id="CHEBI:16526"/>
        <dbReference type="ChEBI" id="CHEBI:17544"/>
        <dbReference type="EC" id="4.2.1.1"/>
    </reaction>
</comment>
<dbReference type="CDD" id="cd00883">
    <property type="entry name" value="beta_CA_cladeA"/>
    <property type="match status" value="1"/>
</dbReference>
<evidence type="ECO:0000256" key="2">
    <source>
        <dbReference type="ARBA" id="ARBA00006217"/>
    </source>
</evidence>
<keyword evidence="5 8" id="KW-0862">Zinc</keyword>
<comment type="similarity">
    <text evidence="2 8">Belongs to the beta-class carbonic anhydrase family.</text>
</comment>
<dbReference type="InterPro" id="IPR015892">
    <property type="entry name" value="Carbonic_anhydrase_CS"/>
</dbReference>
<accession>A0ABQ5YSH7</accession>
<evidence type="ECO:0000256" key="4">
    <source>
        <dbReference type="ARBA" id="ARBA00022723"/>
    </source>
</evidence>
<dbReference type="Gene3D" id="3.40.1050.10">
    <property type="entry name" value="Carbonic anhydrase"/>
    <property type="match status" value="1"/>
</dbReference>
<proteinExistence type="inferred from homology"/>
<evidence type="ECO:0000313" key="10">
    <source>
        <dbReference type="Proteomes" id="UP001156664"/>
    </source>
</evidence>
<gene>
    <name evidence="9" type="ORF">GCM10007875_04850</name>
</gene>
<dbReference type="InterPro" id="IPR036874">
    <property type="entry name" value="Carbonic_anhydrase_sf"/>
</dbReference>
<evidence type="ECO:0000256" key="1">
    <source>
        <dbReference type="ARBA" id="ARBA00001947"/>
    </source>
</evidence>
<keyword evidence="10" id="KW-1185">Reference proteome</keyword>
<comment type="caution">
    <text evidence="9">The sequence shown here is derived from an EMBL/GenBank/DDBJ whole genome shotgun (WGS) entry which is preliminary data.</text>
</comment>
<dbReference type="SUPFAM" id="SSF53056">
    <property type="entry name" value="beta-carbonic anhydrase, cab"/>
    <property type="match status" value="1"/>
</dbReference>
<dbReference type="EMBL" id="BSOJ01000006">
    <property type="protein sequence ID" value="GLR25397.1"/>
    <property type="molecule type" value="Genomic_DNA"/>
</dbReference>
<dbReference type="SMART" id="SM00947">
    <property type="entry name" value="Pro_CA"/>
    <property type="match status" value="1"/>
</dbReference>
<evidence type="ECO:0000256" key="5">
    <source>
        <dbReference type="ARBA" id="ARBA00022833"/>
    </source>
</evidence>
<evidence type="ECO:0000256" key="7">
    <source>
        <dbReference type="ARBA" id="ARBA00048348"/>
    </source>
</evidence>
<dbReference type="PROSITE" id="PS00705">
    <property type="entry name" value="PROK_CO2_ANHYDRASE_2"/>
    <property type="match status" value="1"/>
</dbReference>
<evidence type="ECO:0000256" key="8">
    <source>
        <dbReference type="RuleBase" id="RU003956"/>
    </source>
</evidence>
<dbReference type="PANTHER" id="PTHR11002">
    <property type="entry name" value="CARBONIC ANHYDRASE"/>
    <property type="match status" value="1"/>
</dbReference>
<sequence length="220" mass="24857">MPDQLQHLLDANKVWATAQLDRDPEFFSRLENQQTPEFFWIGCSDSRVPANTIVNLDPGEVFVHRNVANQVFHGDLNAQSATQYAVEVLKVKHIMIVGHYGCGGVRAAMHGERLGLADAWIRPIHQLAKHHGILSRLTPETESRCMDELCELNVIEQVRRLCESTLIEDAWDRGQSLTVHGWIYSLKDGLVRNMHATTSAESDIEIVHAKAIEALKARYK</sequence>
<dbReference type="PANTHER" id="PTHR11002:SF76">
    <property type="entry name" value="CARBONIC ANHYDRASE"/>
    <property type="match status" value="1"/>
</dbReference>
<dbReference type="Pfam" id="PF00484">
    <property type="entry name" value="Pro_CA"/>
    <property type="match status" value="1"/>
</dbReference>
<keyword evidence="4" id="KW-0479">Metal-binding</keyword>
<evidence type="ECO:0000256" key="3">
    <source>
        <dbReference type="ARBA" id="ARBA00012925"/>
    </source>
</evidence>
<comment type="cofactor">
    <cofactor evidence="1">
        <name>Zn(2+)</name>
        <dbReference type="ChEBI" id="CHEBI:29105"/>
    </cofactor>
</comment>
<evidence type="ECO:0000313" key="9">
    <source>
        <dbReference type="EMBL" id="GLR25397.1"/>
    </source>
</evidence>
<dbReference type="Proteomes" id="UP001156664">
    <property type="component" value="Unassembled WGS sequence"/>
</dbReference>
<protein>
    <recommendedName>
        <fullName evidence="3 8">Carbonic anhydrase</fullName>
        <ecNumber evidence="3 8">4.2.1.1</ecNumber>
    </recommendedName>
    <alternativeName>
        <fullName evidence="8">Carbonate dehydratase</fullName>
    </alternativeName>
</protein>
<reference evidence="10" key="1">
    <citation type="journal article" date="2019" name="Int. J. Syst. Evol. Microbiol.">
        <title>The Global Catalogue of Microorganisms (GCM) 10K type strain sequencing project: providing services to taxonomists for standard genome sequencing and annotation.</title>
        <authorList>
            <consortium name="The Broad Institute Genomics Platform"/>
            <consortium name="The Broad Institute Genome Sequencing Center for Infectious Disease"/>
            <person name="Wu L."/>
            <person name="Ma J."/>
        </authorList>
    </citation>
    <scope>NUCLEOTIDE SEQUENCE [LARGE SCALE GENOMIC DNA]</scope>
    <source>
        <strain evidence="10">NBRC 105857</strain>
    </source>
</reference>
<dbReference type="PROSITE" id="PS00704">
    <property type="entry name" value="PROK_CO2_ANHYDRASE_1"/>
    <property type="match status" value="1"/>
</dbReference>
<evidence type="ECO:0000256" key="6">
    <source>
        <dbReference type="ARBA" id="ARBA00023239"/>
    </source>
</evidence>
<dbReference type="EC" id="4.2.1.1" evidence="3 8"/>
<name>A0ABQ5YSH7_9BURK</name>
<dbReference type="InterPro" id="IPR001765">
    <property type="entry name" value="Carbonic_anhydrase"/>
</dbReference>